<dbReference type="Gene3D" id="3.30.460.10">
    <property type="entry name" value="Beta Polymerase, domain 2"/>
    <property type="match status" value="1"/>
</dbReference>
<proteinExistence type="predicted"/>
<feature type="domain" description="RelA/SpoT" evidence="2">
    <location>
        <begin position="29"/>
        <end position="167"/>
    </location>
</feature>
<comment type="caution">
    <text evidence="3">The sequence shown here is derived from an EMBL/GenBank/DDBJ whole genome shotgun (WGS) entry which is preliminary data.</text>
</comment>
<feature type="compositionally biased region" description="Polar residues" evidence="1">
    <location>
        <begin position="719"/>
        <end position="730"/>
    </location>
</feature>
<dbReference type="AlphaFoldDB" id="A0A9P9AG33"/>
<dbReference type="InterPro" id="IPR007685">
    <property type="entry name" value="RelA_SpoT"/>
</dbReference>
<feature type="compositionally biased region" description="Basic and acidic residues" evidence="1">
    <location>
        <begin position="700"/>
        <end position="713"/>
    </location>
</feature>
<evidence type="ECO:0000313" key="4">
    <source>
        <dbReference type="Proteomes" id="UP000770015"/>
    </source>
</evidence>
<feature type="compositionally biased region" description="Polar residues" evidence="1">
    <location>
        <begin position="765"/>
        <end position="775"/>
    </location>
</feature>
<dbReference type="EMBL" id="JAGSXJ010000004">
    <property type="protein sequence ID" value="KAH6692611.1"/>
    <property type="molecule type" value="Genomic_DNA"/>
</dbReference>
<dbReference type="Pfam" id="PF04607">
    <property type="entry name" value="RelA_SpoT"/>
    <property type="match status" value="1"/>
</dbReference>
<name>A0A9P9AG33_9PEZI</name>
<evidence type="ECO:0000313" key="3">
    <source>
        <dbReference type="EMBL" id="KAH6692611.1"/>
    </source>
</evidence>
<dbReference type="PANTHER" id="PTHR41773">
    <property type="entry name" value="GTP PYROPHOSPHATASE-RELATED"/>
    <property type="match status" value="1"/>
</dbReference>
<feature type="compositionally biased region" description="Polar residues" evidence="1">
    <location>
        <begin position="738"/>
        <end position="749"/>
    </location>
</feature>
<organism evidence="3 4">
    <name type="scientific">Plectosphaerella plurivora</name>
    <dbReference type="NCBI Taxonomy" id="936078"/>
    <lineage>
        <taxon>Eukaryota</taxon>
        <taxon>Fungi</taxon>
        <taxon>Dikarya</taxon>
        <taxon>Ascomycota</taxon>
        <taxon>Pezizomycotina</taxon>
        <taxon>Sordariomycetes</taxon>
        <taxon>Hypocreomycetidae</taxon>
        <taxon>Glomerellales</taxon>
        <taxon>Plectosphaerellaceae</taxon>
        <taxon>Plectosphaerella</taxon>
    </lineage>
</organism>
<protein>
    <recommendedName>
        <fullName evidence="2">RelA/SpoT domain-containing protein</fullName>
    </recommendedName>
</protein>
<dbReference type="OrthoDB" id="4719016at2759"/>
<feature type="compositionally biased region" description="Basic and acidic residues" evidence="1">
    <location>
        <begin position="516"/>
        <end position="529"/>
    </location>
</feature>
<gene>
    <name evidence="3" type="ORF">F5X68DRAFT_250870</name>
</gene>
<dbReference type="CDD" id="cd05399">
    <property type="entry name" value="NT_Rel-Spo_like"/>
    <property type="match status" value="1"/>
</dbReference>
<dbReference type="InterPro" id="IPR043519">
    <property type="entry name" value="NT_sf"/>
</dbReference>
<evidence type="ECO:0000256" key="1">
    <source>
        <dbReference type="SAM" id="MobiDB-lite"/>
    </source>
</evidence>
<accession>A0A9P9AG33</accession>
<dbReference type="SUPFAM" id="SSF81301">
    <property type="entry name" value="Nucleotidyltransferase"/>
    <property type="match status" value="1"/>
</dbReference>
<dbReference type="GO" id="GO:0015969">
    <property type="term" value="P:guanosine tetraphosphate metabolic process"/>
    <property type="evidence" value="ECO:0007669"/>
    <property type="project" value="InterPro"/>
</dbReference>
<reference evidence="3" key="1">
    <citation type="journal article" date="2021" name="Nat. Commun.">
        <title>Genetic determinants of endophytism in the Arabidopsis root mycobiome.</title>
        <authorList>
            <person name="Mesny F."/>
            <person name="Miyauchi S."/>
            <person name="Thiergart T."/>
            <person name="Pickel B."/>
            <person name="Atanasova L."/>
            <person name="Karlsson M."/>
            <person name="Huettel B."/>
            <person name="Barry K.W."/>
            <person name="Haridas S."/>
            <person name="Chen C."/>
            <person name="Bauer D."/>
            <person name="Andreopoulos W."/>
            <person name="Pangilinan J."/>
            <person name="LaButti K."/>
            <person name="Riley R."/>
            <person name="Lipzen A."/>
            <person name="Clum A."/>
            <person name="Drula E."/>
            <person name="Henrissat B."/>
            <person name="Kohler A."/>
            <person name="Grigoriev I.V."/>
            <person name="Martin F.M."/>
            <person name="Hacquard S."/>
        </authorList>
    </citation>
    <scope>NUCLEOTIDE SEQUENCE</scope>
    <source>
        <strain evidence="3">MPI-SDFR-AT-0117</strain>
    </source>
</reference>
<feature type="region of interest" description="Disordered" evidence="1">
    <location>
        <begin position="497"/>
        <end position="533"/>
    </location>
</feature>
<keyword evidence="4" id="KW-1185">Reference proteome</keyword>
<dbReference type="Proteomes" id="UP000770015">
    <property type="component" value="Unassembled WGS sequence"/>
</dbReference>
<dbReference type="SMART" id="SM00954">
    <property type="entry name" value="RelA_SpoT"/>
    <property type="match status" value="1"/>
</dbReference>
<evidence type="ECO:0000259" key="2">
    <source>
        <dbReference type="SMART" id="SM00954"/>
    </source>
</evidence>
<sequence length="790" mass="89093">MKKQLEELGADWAAYWTKQGREDRIEDFGEFKDCDSLFRAIHDIGGVRVLLYSPGDIKRVVEAIQKEVHTKPGLTIDRIVQRGLGTAPDMHQLNSYIEILQGKLAESWAPSEENNRGAIMAGYRATHVIVAFGDKKHPAVEIQITTLVMNAWSEIEHGIVYKANNGDPSSAELGILKTFNNAVAVGESALRQLEDVQREANETAANTIYDIGKWITLHAGELFDGKQKAGKLKNMEHLHVLFEVLSCRSSATSSRIKRLVDSLREEAGGLRDERDRERFEQHELPIHLLWQLHKIDKDEARPFYRKPQPQPKLDMERYEREMAYRPALETVWVLNLANYLGVKEHFIQIMDRRLKQLKLSQITKPTMANFLGLLHPSKGKMHSSMRSRIFQFCKAFLDTKQFESAAADYFKVNDSSLSTYEHHLLLLPFKLVEGGFAVDMKPETSQENSGRDPVLLTPEAIYIQREFCRWLSDPQSTHWIPDIIACASQLETRKSVYPGPPKHPMTPNNIPRRLNVKGDRDAEKDRGAPENDVGSLEMEGKIWFKRRQHTVTMEWPVRERVPFELHDDPSKIGRHLHLDKGAHRPLEHPGFFASATSTAGAPAWLYCAGPPNSNWEVQDAKWNSCKVEWCENIEDELHEMASYLNIEGSFGIDEKKMKEVNPPKTTTYYKIRIDGFDYILKSSTAEFVLSMDLRAGHVESPELEGRVKPRNAEDMSEETGLSASGQSHDQSINHEGRSGSQAQPSTNLDGSSSPGPLGPPPPSHVNGSGTYSTVRPESAPDSGNGLDPSS</sequence>
<feature type="region of interest" description="Disordered" evidence="1">
    <location>
        <begin position="700"/>
        <end position="790"/>
    </location>
</feature>
<dbReference type="PANTHER" id="PTHR41773:SF1">
    <property type="entry name" value="RELA_SPOT DOMAIN-CONTAINING PROTEIN"/>
    <property type="match status" value="1"/>
</dbReference>